<feature type="compositionally biased region" description="Low complexity" evidence="11">
    <location>
        <begin position="326"/>
        <end position="338"/>
    </location>
</feature>
<dbReference type="PROSITE" id="PS50011">
    <property type="entry name" value="PROTEIN_KINASE_DOM"/>
    <property type="match status" value="1"/>
</dbReference>
<dbReference type="InterPro" id="IPR011009">
    <property type="entry name" value="Kinase-like_dom_sf"/>
</dbReference>
<feature type="compositionally biased region" description="Low complexity" evidence="11">
    <location>
        <begin position="922"/>
        <end position="933"/>
    </location>
</feature>
<feature type="coiled-coil region" evidence="10">
    <location>
        <begin position="743"/>
        <end position="817"/>
    </location>
</feature>
<feature type="region of interest" description="Disordered" evidence="11">
    <location>
        <begin position="319"/>
        <end position="343"/>
    </location>
</feature>
<dbReference type="Gene3D" id="3.30.200.20">
    <property type="entry name" value="Phosphorylase Kinase, domain 1"/>
    <property type="match status" value="1"/>
</dbReference>
<evidence type="ECO:0000256" key="10">
    <source>
        <dbReference type="SAM" id="Coils"/>
    </source>
</evidence>
<keyword evidence="3" id="KW-0808">Transferase</keyword>
<evidence type="ECO:0000313" key="13">
    <source>
        <dbReference type="EnsemblMetazoa" id="CLYHEMP024603.1"/>
    </source>
</evidence>
<accession>A0A7M5XK05</accession>
<organism evidence="13 14">
    <name type="scientific">Clytia hemisphaerica</name>
    <dbReference type="NCBI Taxonomy" id="252671"/>
    <lineage>
        <taxon>Eukaryota</taxon>
        <taxon>Metazoa</taxon>
        <taxon>Cnidaria</taxon>
        <taxon>Hydrozoa</taxon>
        <taxon>Hydroidolina</taxon>
        <taxon>Leptothecata</taxon>
        <taxon>Obeliida</taxon>
        <taxon>Clytiidae</taxon>
        <taxon>Clytia</taxon>
    </lineage>
</organism>
<evidence type="ECO:0000259" key="12">
    <source>
        <dbReference type="PROSITE" id="PS50011"/>
    </source>
</evidence>
<dbReference type="PROSITE" id="PS00107">
    <property type="entry name" value="PROTEIN_KINASE_ATP"/>
    <property type="match status" value="1"/>
</dbReference>
<feature type="binding site" evidence="9">
    <location>
        <position position="56"/>
    </location>
    <ligand>
        <name>ATP</name>
        <dbReference type="ChEBI" id="CHEBI:30616"/>
    </ligand>
</feature>
<dbReference type="PANTHER" id="PTHR47167:SF4">
    <property type="entry name" value="SERINE_THREONINE-PROTEIN KINASE TAO"/>
    <property type="match status" value="1"/>
</dbReference>
<feature type="compositionally biased region" description="Polar residues" evidence="11">
    <location>
        <begin position="537"/>
        <end position="551"/>
    </location>
</feature>
<dbReference type="Gene3D" id="1.10.510.10">
    <property type="entry name" value="Transferase(Phosphotransferase) domain 1"/>
    <property type="match status" value="1"/>
</dbReference>
<proteinExistence type="predicted"/>
<evidence type="ECO:0000256" key="7">
    <source>
        <dbReference type="ARBA" id="ARBA00047899"/>
    </source>
</evidence>
<feature type="region of interest" description="Disordered" evidence="11">
    <location>
        <begin position="527"/>
        <end position="552"/>
    </location>
</feature>
<dbReference type="FunFam" id="1.10.510.10:FF:000877">
    <property type="entry name" value="TAO kinase 2"/>
    <property type="match status" value="1"/>
</dbReference>
<keyword evidence="5" id="KW-0418">Kinase</keyword>
<dbReference type="GeneID" id="136814911"/>
<keyword evidence="4 9" id="KW-0547">Nucleotide-binding</keyword>
<feature type="compositionally biased region" description="Polar residues" evidence="11">
    <location>
        <begin position="866"/>
        <end position="890"/>
    </location>
</feature>
<dbReference type="GO" id="GO:0005524">
    <property type="term" value="F:ATP binding"/>
    <property type="evidence" value="ECO:0007669"/>
    <property type="project" value="UniProtKB-UniRule"/>
</dbReference>
<evidence type="ECO:0000256" key="9">
    <source>
        <dbReference type="PROSITE-ProRule" id="PRU10141"/>
    </source>
</evidence>
<dbReference type="GO" id="GO:0004674">
    <property type="term" value="F:protein serine/threonine kinase activity"/>
    <property type="evidence" value="ECO:0007669"/>
    <property type="project" value="UniProtKB-KW"/>
</dbReference>
<evidence type="ECO:0000256" key="5">
    <source>
        <dbReference type="ARBA" id="ARBA00022777"/>
    </source>
</evidence>
<keyword evidence="14" id="KW-1185">Reference proteome</keyword>
<dbReference type="InterPro" id="IPR017441">
    <property type="entry name" value="Protein_kinase_ATP_BS"/>
</dbReference>
<protein>
    <recommendedName>
        <fullName evidence="1">non-specific serine/threonine protein kinase</fullName>
        <ecNumber evidence="1">2.7.11.1</ecNumber>
    </recommendedName>
</protein>
<comment type="catalytic activity">
    <reaction evidence="8">
        <text>L-seryl-[protein] + ATP = O-phospho-L-seryl-[protein] + ADP + H(+)</text>
        <dbReference type="Rhea" id="RHEA:17989"/>
        <dbReference type="Rhea" id="RHEA-COMP:9863"/>
        <dbReference type="Rhea" id="RHEA-COMP:11604"/>
        <dbReference type="ChEBI" id="CHEBI:15378"/>
        <dbReference type="ChEBI" id="CHEBI:29999"/>
        <dbReference type="ChEBI" id="CHEBI:30616"/>
        <dbReference type="ChEBI" id="CHEBI:83421"/>
        <dbReference type="ChEBI" id="CHEBI:456216"/>
        <dbReference type="EC" id="2.7.11.1"/>
    </reaction>
</comment>
<dbReference type="SUPFAM" id="SSF56112">
    <property type="entry name" value="Protein kinase-like (PK-like)"/>
    <property type="match status" value="1"/>
</dbReference>
<dbReference type="Pfam" id="PF00069">
    <property type="entry name" value="Pkinase"/>
    <property type="match status" value="1"/>
</dbReference>
<evidence type="ECO:0000313" key="14">
    <source>
        <dbReference type="Proteomes" id="UP000594262"/>
    </source>
</evidence>
<feature type="compositionally biased region" description="Polar residues" evidence="11">
    <location>
        <begin position="845"/>
        <end position="858"/>
    </location>
</feature>
<dbReference type="InterPro" id="IPR051234">
    <property type="entry name" value="TAO_STE20_kinase"/>
</dbReference>
<feature type="region of interest" description="Disordered" evidence="11">
    <location>
        <begin position="830"/>
        <end position="952"/>
    </location>
</feature>
<feature type="domain" description="Protein kinase" evidence="12">
    <location>
        <begin position="26"/>
        <end position="281"/>
    </location>
</feature>
<evidence type="ECO:0000256" key="1">
    <source>
        <dbReference type="ARBA" id="ARBA00012513"/>
    </source>
</evidence>
<dbReference type="EnsemblMetazoa" id="CLYHEMT024603.1">
    <property type="protein sequence ID" value="CLYHEMP024603.1"/>
    <property type="gene ID" value="CLYHEMG024603"/>
</dbReference>
<evidence type="ECO:0000256" key="4">
    <source>
        <dbReference type="ARBA" id="ARBA00022741"/>
    </source>
</evidence>
<comment type="catalytic activity">
    <reaction evidence="7">
        <text>L-threonyl-[protein] + ATP = O-phospho-L-threonyl-[protein] + ADP + H(+)</text>
        <dbReference type="Rhea" id="RHEA:46608"/>
        <dbReference type="Rhea" id="RHEA-COMP:11060"/>
        <dbReference type="Rhea" id="RHEA-COMP:11605"/>
        <dbReference type="ChEBI" id="CHEBI:15378"/>
        <dbReference type="ChEBI" id="CHEBI:30013"/>
        <dbReference type="ChEBI" id="CHEBI:30616"/>
        <dbReference type="ChEBI" id="CHEBI:61977"/>
        <dbReference type="ChEBI" id="CHEBI:456216"/>
        <dbReference type="EC" id="2.7.11.1"/>
    </reaction>
</comment>
<keyword evidence="10" id="KW-0175">Coiled coil</keyword>
<dbReference type="Proteomes" id="UP000594262">
    <property type="component" value="Unplaced"/>
</dbReference>
<evidence type="ECO:0000256" key="3">
    <source>
        <dbReference type="ARBA" id="ARBA00022679"/>
    </source>
</evidence>
<sequence>MPHHPNKGNKNPGLKYFSDVDPEKVFYDLREIGHGSFGAVFYARHVQSKEAVAIKKMSYSGKNTNEKWGDIVKEVEFFIGLDHEHCVKYHGCYLKDHTAWLVMEYCVGSASDILEVHKKPLQENECAAISHGALSGLAFLHQNNRIHRDIKAGNILLSEKGIVKLADFGSASMKSPANSFVGTPYWMSPEVILAMDEGQYDGKVDIWSLGITCIELAERKPPLFNMNAMSALYHIAQNDPPQLNMDNANWSTEFSVFIAKCLSKQPGGRPCADELLKEPFITRRRPPNTILDLIDRTKNQVRELDTDNYNRITRIIMNEEVDGAESTPPSSQQSTPQSRNGAAMVENVEDRIESLSLNSRSSSISEDSNGETGQIIVQERVNDGPFILTQPTTEEVEDRFATLRPAQFVRRQMQEHKSDAYREQLQVYKRLRQQHQKLIVQLEQRQQGDMYGHRKNLEREFENQMHNFDKQMESLKIKHRQELESKTKTGMDDEKKLLRLIKDQQDGELKEVSIQLKNDYKKAKQQLKQDEQLRRASVTSSQLKEQYNQHTKQQEMLKASEHVHMREEELRNFRRDQLIGRQHTERSLLIEEMNTLQSQKDQAHRMLLRHHECTQKLEYKQLKGMHQLREDQQSHLHETERDNQTEYNKKAEMDLQKKHLLELRQRPKTLKAQELKVKKQFHEACKTQERQYKVLKKEMLAREPREKHAEIIQKCKEDRVRKFADLGTQYEQSISDLLQKQKVRLDEIQLTELEALRAQLKQEEEVLNTYQARQSKHLKNHIEREMDELKGRVTLRRELLEQRMVEESTRLQDIRLERLQDLQTRHSKELKDFETVSRRHIEGSPRNSSRHSYTSGFSESERGRFNQGSPRHSNRSLGTPSSRHPVQSQPSRESSASTVSLSSSQYGEPPGYGMQNNMAGVSSRSRQSSMDSRNGVAGDRRSYHGPSSGSRR</sequence>
<dbReference type="InterPro" id="IPR000719">
    <property type="entry name" value="Prot_kinase_dom"/>
</dbReference>
<keyword evidence="6 9" id="KW-0067">ATP-binding</keyword>
<evidence type="ECO:0000256" key="2">
    <source>
        <dbReference type="ARBA" id="ARBA00022527"/>
    </source>
</evidence>
<keyword evidence="2" id="KW-0723">Serine/threonine-protein kinase</keyword>
<evidence type="ECO:0000256" key="6">
    <source>
        <dbReference type="ARBA" id="ARBA00022840"/>
    </source>
</evidence>
<dbReference type="OrthoDB" id="10016527at2759"/>
<dbReference type="PANTHER" id="PTHR47167">
    <property type="entry name" value="SERINE/THREONINE-PROTEIN KINASE TAO1-LIKE PROTEIN"/>
    <property type="match status" value="1"/>
</dbReference>
<reference evidence="13" key="1">
    <citation type="submission" date="2021-01" db="UniProtKB">
        <authorList>
            <consortium name="EnsemblMetazoa"/>
        </authorList>
    </citation>
    <scope>IDENTIFICATION</scope>
</reference>
<name>A0A7M5XK05_9CNID</name>
<dbReference type="GO" id="GO:0005737">
    <property type="term" value="C:cytoplasm"/>
    <property type="evidence" value="ECO:0007669"/>
    <property type="project" value="TreeGrafter"/>
</dbReference>
<dbReference type="RefSeq" id="XP_066927435.1">
    <property type="nucleotide sequence ID" value="XM_067071334.1"/>
</dbReference>
<feature type="coiled-coil region" evidence="10">
    <location>
        <begin position="425"/>
        <end position="478"/>
    </location>
</feature>
<dbReference type="SMART" id="SM00220">
    <property type="entry name" value="S_TKc"/>
    <property type="match status" value="1"/>
</dbReference>
<feature type="compositionally biased region" description="Basic and acidic residues" evidence="11">
    <location>
        <begin position="830"/>
        <end position="843"/>
    </location>
</feature>
<evidence type="ECO:0000256" key="8">
    <source>
        <dbReference type="ARBA" id="ARBA00048679"/>
    </source>
</evidence>
<evidence type="ECO:0000256" key="11">
    <source>
        <dbReference type="SAM" id="MobiDB-lite"/>
    </source>
</evidence>
<dbReference type="AlphaFoldDB" id="A0A7M5XK05"/>
<dbReference type="EC" id="2.7.11.1" evidence="1"/>
<feature type="compositionally biased region" description="Low complexity" evidence="11">
    <location>
        <begin position="891"/>
        <end position="904"/>
    </location>
</feature>